<keyword evidence="5 8" id="KW-0443">Lipid metabolism</keyword>
<keyword evidence="3 8" id="KW-0444">Lipid biosynthesis</keyword>
<feature type="compositionally biased region" description="Pro residues" evidence="9">
    <location>
        <begin position="169"/>
        <end position="197"/>
    </location>
</feature>
<keyword evidence="4 8" id="KW-0276">Fatty acid metabolism</keyword>
<evidence type="ECO:0000256" key="6">
    <source>
        <dbReference type="ARBA" id="ARBA00023160"/>
    </source>
</evidence>
<protein>
    <recommendedName>
        <fullName evidence="2 8">Biotin carboxyl carrier protein of acetyl-CoA carboxylase</fullName>
    </recommendedName>
</protein>
<dbReference type="NCBIfam" id="TIGR00531">
    <property type="entry name" value="BCCP"/>
    <property type="match status" value="1"/>
</dbReference>
<feature type="compositionally biased region" description="Low complexity" evidence="9">
    <location>
        <begin position="198"/>
        <end position="222"/>
    </location>
</feature>
<keyword evidence="12" id="KW-1185">Reference proteome</keyword>
<accession>A0AAV8FKN7</accession>
<dbReference type="PRINTS" id="PR01071">
    <property type="entry name" value="ACOABIOTINCC"/>
</dbReference>
<dbReference type="InterPro" id="IPR001249">
    <property type="entry name" value="AcCoA_biotinCC"/>
</dbReference>
<dbReference type="AlphaFoldDB" id="A0AAV8FKN7"/>
<evidence type="ECO:0000313" key="12">
    <source>
        <dbReference type="Proteomes" id="UP001140206"/>
    </source>
</evidence>
<evidence type="ECO:0000256" key="8">
    <source>
        <dbReference type="RuleBase" id="RU364072"/>
    </source>
</evidence>
<dbReference type="InterPro" id="IPR001882">
    <property type="entry name" value="Biotin_BS"/>
</dbReference>
<evidence type="ECO:0000256" key="1">
    <source>
        <dbReference type="ARBA" id="ARBA00005194"/>
    </source>
</evidence>
<gene>
    <name evidence="11" type="ORF">LUZ62_042827</name>
</gene>
<dbReference type="PROSITE" id="PS00188">
    <property type="entry name" value="BIOTIN"/>
    <property type="match status" value="1"/>
</dbReference>
<keyword evidence="8" id="KW-0934">Plastid</keyword>
<comment type="pathway">
    <text evidence="1 8">Lipid metabolism; fatty acid biosynthesis.</text>
</comment>
<dbReference type="PANTHER" id="PTHR45266:SF3">
    <property type="entry name" value="OXALOACETATE DECARBOXYLASE ALPHA CHAIN"/>
    <property type="match status" value="1"/>
</dbReference>
<evidence type="ECO:0000256" key="9">
    <source>
        <dbReference type="SAM" id="MobiDB-lite"/>
    </source>
</evidence>
<dbReference type="InterPro" id="IPR011053">
    <property type="entry name" value="Single_hybrid_motif"/>
</dbReference>
<dbReference type="GO" id="GO:0009507">
    <property type="term" value="C:chloroplast"/>
    <property type="evidence" value="ECO:0007669"/>
    <property type="project" value="UniProtKB-SubCell"/>
</dbReference>
<dbReference type="InterPro" id="IPR050709">
    <property type="entry name" value="Biotin_Carboxyl_Carrier/Decarb"/>
</dbReference>
<keyword evidence="6 8" id="KW-0275">Fatty acid biosynthesis</keyword>
<reference evidence="11" key="1">
    <citation type="submission" date="2022-08" db="EMBL/GenBank/DDBJ databases">
        <authorList>
            <person name="Marques A."/>
        </authorList>
    </citation>
    <scope>NUCLEOTIDE SEQUENCE</scope>
    <source>
        <strain evidence="11">RhyPub2mFocal</strain>
        <tissue evidence="11">Leaves</tissue>
    </source>
</reference>
<evidence type="ECO:0000256" key="2">
    <source>
        <dbReference type="ARBA" id="ARBA00017562"/>
    </source>
</evidence>
<dbReference type="GO" id="GO:0006633">
    <property type="term" value="P:fatty acid biosynthetic process"/>
    <property type="evidence" value="ECO:0007669"/>
    <property type="project" value="UniProtKB-KW"/>
</dbReference>
<feature type="region of interest" description="Disordered" evidence="9">
    <location>
        <begin position="166"/>
        <end position="244"/>
    </location>
</feature>
<comment type="caution">
    <text evidence="11">The sequence shown here is derived from an EMBL/GenBank/DDBJ whole genome shotgun (WGS) entry which is preliminary data.</text>
</comment>
<dbReference type="InterPro" id="IPR000089">
    <property type="entry name" value="Biotin_lipoyl"/>
</dbReference>
<evidence type="ECO:0000256" key="3">
    <source>
        <dbReference type="ARBA" id="ARBA00022516"/>
    </source>
</evidence>
<evidence type="ECO:0000259" key="10">
    <source>
        <dbReference type="PROSITE" id="PS50968"/>
    </source>
</evidence>
<dbReference type="PROSITE" id="PS50968">
    <property type="entry name" value="BIOTINYL_LIPOYL"/>
    <property type="match status" value="1"/>
</dbReference>
<evidence type="ECO:0000256" key="4">
    <source>
        <dbReference type="ARBA" id="ARBA00022832"/>
    </source>
</evidence>
<evidence type="ECO:0000256" key="5">
    <source>
        <dbReference type="ARBA" id="ARBA00023098"/>
    </source>
</evidence>
<dbReference type="EMBL" id="JAMFTS010000002">
    <property type="protein sequence ID" value="KAJ4791581.1"/>
    <property type="molecule type" value="Genomic_DNA"/>
</dbReference>
<evidence type="ECO:0000256" key="7">
    <source>
        <dbReference type="ARBA" id="ARBA00023267"/>
    </source>
</evidence>
<comment type="subcellular location">
    <subcellularLocation>
        <location evidence="8">Plastid</location>
        <location evidence="8">Chloroplast</location>
    </subcellularLocation>
</comment>
<dbReference type="Gene3D" id="2.40.50.100">
    <property type="match status" value="1"/>
</dbReference>
<dbReference type="PANTHER" id="PTHR45266">
    <property type="entry name" value="OXALOACETATE DECARBOXYLASE ALPHA CHAIN"/>
    <property type="match status" value="1"/>
</dbReference>
<keyword evidence="7 8" id="KW-0092">Biotin</keyword>
<dbReference type="Proteomes" id="UP001140206">
    <property type="component" value="Chromosome 2"/>
</dbReference>
<dbReference type="Pfam" id="PF00364">
    <property type="entry name" value="Biotin_lipoyl"/>
    <property type="match status" value="1"/>
</dbReference>
<sequence>MASISLPCPKCALVPRVLKAGPCLVGSVGFSASCPAPDGRRLPVLKAQVKEALPIHHQFYSFVQDTMKWFIGLGQLASVLSEVKQISVDSSPNSTTLKSKKVEEEDVFKNDIPKEPASKEPVSEAVISAFMDEATRLIMLVDTSDVAELQLKHDEFELVIRKKEALTPPTAPPPAPIQYAPYPPPQYAMAPPPPPPTAAADPAACAPSATPGAATLAALPAPKSTGGGAKSSLPTLKSPMAGTFYRKPAPTEKPFAEVGHKVKKGDIVCIIEAMKMMNEIEADRDGTIVEFLIEDAKPIGLGMPILTIQP</sequence>
<dbReference type="SUPFAM" id="SSF51230">
    <property type="entry name" value="Single hybrid motif"/>
    <property type="match status" value="1"/>
</dbReference>
<evidence type="ECO:0000313" key="11">
    <source>
        <dbReference type="EMBL" id="KAJ4791581.1"/>
    </source>
</evidence>
<dbReference type="GO" id="GO:0009317">
    <property type="term" value="C:acetyl-CoA carboxylase complex"/>
    <property type="evidence" value="ECO:0007669"/>
    <property type="project" value="InterPro"/>
</dbReference>
<dbReference type="CDD" id="cd06850">
    <property type="entry name" value="biotinyl_domain"/>
    <property type="match status" value="1"/>
</dbReference>
<proteinExistence type="predicted"/>
<organism evidence="11 12">
    <name type="scientific">Rhynchospora pubera</name>
    <dbReference type="NCBI Taxonomy" id="906938"/>
    <lineage>
        <taxon>Eukaryota</taxon>
        <taxon>Viridiplantae</taxon>
        <taxon>Streptophyta</taxon>
        <taxon>Embryophyta</taxon>
        <taxon>Tracheophyta</taxon>
        <taxon>Spermatophyta</taxon>
        <taxon>Magnoliopsida</taxon>
        <taxon>Liliopsida</taxon>
        <taxon>Poales</taxon>
        <taxon>Cyperaceae</taxon>
        <taxon>Cyperoideae</taxon>
        <taxon>Rhynchosporeae</taxon>
        <taxon>Rhynchospora</taxon>
    </lineage>
</organism>
<dbReference type="GO" id="GO:0003989">
    <property type="term" value="F:acetyl-CoA carboxylase activity"/>
    <property type="evidence" value="ECO:0007669"/>
    <property type="project" value="InterPro"/>
</dbReference>
<feature type="domain" description="Lipoyl-binding" evidence="10">
    <location>
        <begin position="233"/>
        <end position="309"/>
    </location>
</feature>
<name>A0AAV8FKN7_9POAL</name>
<keyword evidence="8" id="KW-0150">Chloroplast</keyword>
<comment type="function">
    <text evidence="8">This protein is a component of the acetyl coenzyme A carboxylase complex; first, biotin carboxylase catalyzes the carboxylation of the carrier protein and then the transcarboxylase transfers the carboxyl group to form malonyl-CoA.</text>
</comment>